<evidence type="ECO:0000256" key="4">
    <source>
        <dbReference type="RuleBase" id="RU363069"/>
    </source>
</evidence>
<keyword evidence="4" id="KW-0255">Endonuclease</keyword>
<comment type="subunit">
    <text evidence="4">Heterodimer of SbcC and SbcD.</text>
</comment>
<feature type="domain" description="Calcineurin-like phosphoesterase" evidence="5">
    <location>
        <begin position="6"/>
        <end position="237"/>
    </location>
</feature>
<dbReference type="PANTHER" id="PTHR30337">
    <property type="entry name" value="COMPONENT OF ATP-DEPENDENT DSDNA EXONUCLEASE"/>
    <property type="match status" value="1"/>
</dbReference>
<dbReference type="SUPFAM" id="SSF56300">
    <property type="entry name" value="Metallo-dependent phosphatases"/>
    <property type="match status" value="1"/>
</dbReference>
<sequence>MKPLQLLHLADTHIGVENYGRLVPATGLHTRLQDFVRCLEFAVDTALEREVDAVLFAGDAYKHATPSPTHEGKFAEQMKRLADARIPVVMVTGNHDMPASFGKASALNIFRTLGGEDVFYVAEKPCLMTIETKSGPFQVGCFPWPSRHVLVTKEEYRNLSADEITATISAKCENRITKFTRDRDPALPLVLLAHLAVAHAAYSGSEQTTIIGHDPVIAQGVLKNPAFEYAALGHIHKHQDLNPHGHPHIVYPGSLERIDFGEAQDEKGCCLVSLGKGGSEYEFVKTPARPFVKIDIDVRAQDFPTEAILKHISARNIKDAVVRISYTIEETQKGLIDLQRIAGALKEVFLVAGVTPKTEEIRTQRPRISDDLSIPDAVAKYIDYTPEYQPIKGSLLAYAEGLLREIELQGEPDR</sequence>
<evidence type="ECO:0000313" key="7">
    <source>
        <dbReference type="Proteomes" id="UP000649604"/>
    </source>
</evidence>
<dbReference type="GO" id="GO:0006260">
    <property type="term" value="P:DNA replication"/>
    <property type="evidence" value="ECO:0007669"/>
    <property type="project" value="UniProtKB-KW"/>
</dbReference>
<protein>
    <recommendedName>
        <fullName evidence="4">Nuclease SbcCD subunit D</fullName>
    </recommendedName>
</protein>
<keyword evidence="1 4" id="KW-0540">Nuclease</keyword>
<keyword evidence="2 4" id="KW-0378">Hydrolase</keyword>
<evidence type="ECO:0000259" key="5">
    <source>
        <dbReference type="Pfam" id="PF00149"/>
    </source>
</evidence>
<keyword evidence="3 4" id="KW-0269">Exonuclease</keyword>
<comment type="similarity">
    <text evidence="4">Belongs to the SbcD family.</text>
</comment>
<dbReference type="GO" id="GO:0004519">
    <property type="term" value="F:endonuclease activity"/>
    <property type="evidence" value="ECO:0007669"/>
    <property type="project" value="UniProtKB-KW"/>
</dbReference>
<dbReference type="PANTHER" id="PTHR30337:SF0">
    <property type="entry name" value="NUCLEASE SBCCD SUBUNIT D"/>
    <property type="match status" value="1"/>
</dbReference>
<dbReference type="GO" id="GO:0006310">
    <property type="term" value="P:DNA recombination"/>
    <property type="evidence" value="ECO:0007669"/>
    <property type="project" value="UniProtKB-KW"/>
</dbReference>
<comment type="function">
    <text evidence="4">SbcCD cleaves DNA hairpin structures. These structures can inhibit DNA replication and are intermediates in certain DNA recombination reactions. The complex acts as a 3'-&gt;5' double strand exonuclease that can open hairpins. It also has a 5' single-strand endonuclease activity.</text>
</comment>
<evidence type="ECO:0000313" key="6">
    <source>
        <dbReference type="EMBL" id="MBD3325967.1"/>
    </source>
</evidence>
<comment type="caution">
    <text evidence="6">The sequence shown here is derived from an EMBL/GenBank/DDBJ whole genome shotgun (WGS) entry which is preliminary data.</text>
</comment>
<dbReference type="Proteomes" id="UP000649604">
    <property type="component" value="Unassembled WGS sequence"/>
</dbReference>
<evidence type="ECO:0000256" key="2">
    <source>
        <dbReference type="ARBA" id="ARBA00022801"/>
    </source>
</evidence>
<dbReference type="Pfam" id="PF00149">
    <property type="entry name" value="Metallophos"/>
    <property type="match status" value="1"/>
</dbReference>
<name>A0A9D5JX73_9BACT</name>
<dbReference type="EMBL" id="WJJP01000504">
    <property type="protein sequence ID" value="MBD3325967.1"/>
    <property type="molecule type" value="Genomic_DNA"/>
</dbReference>
<evidence type="ECO:0000256" key="1">
    <source>
        <dbReference type="ARBA" id="ARBA00022722"/>
    </source>
</evidence>
<keyword evidence="4" id="KW-0235">DNA replication</keyword>
<reference evidence="6" key="1">
    <citation type="submission" date="2019-11" db="EMBL/GenBank/DDBJ databases">
        <title>Microbial mats filling the niche in hypersaline microbial mats.</title>
        <authorList>
            <person name="Wong H.L."/>
            <person name="Macleod F.I."/>
            <person name="White R.A. III"/>
            <person name="Burns B.P."/>
        </authorList>
    </citation>
    <scope>NUCLEOTIDE SEQUENCE</scope>
    <source>
        <strain evidence="6">Rbin_158</strain>
    </source>
</reference>
<evidence type="ECO:0000256" key="3">
    <source>
        <dbReference type="ARBA" id="ARBA00022839"/>
    </source>
</evidence>
<dbReference type="GO" id="GO:0008408">
    <property type="term" value="F:3'-5' exonuclease activity"/>
    <property type="evidence" value="ECO:0007669"/>
    <property type="project" value="InterPro"/>
</dbReference>
<keyword evidence="4" id="KW-0233">DNA recombination</keyword>
<dbReference type="InterPro" id="IPR041796">
    <property type="entry name" value="Mre11_N"/>
</dbReference>
<organism evidence="6 7">
    <name type="scientific">candidate division KSB3 bacterium</name>
    <dbReference type="NCBI Taxonomy" id="2044937"/>
    <lineage>
        <taxon>Bacteria</taxon>
        <taxon>candidate division KSB3</taxon>
    </lineage>
</organism>
<dbReference type="CDD" id="cd00840">
    <property type="entry name" value="MPP_Mre11_N"/>
    <property type="match status" value="1"/>
</dbReference>
<proteinExistence type="inferred from homology"/>
<gene>
    <name evidence="4 6" type="primary">sbcD</name>
    <name evidence="6" type="ORF">GF339_15390</name>
</gene>
<dbReference type="InterPro" id="IPR050535">
    <property type="entry name" value="DNA_Repair-Maintenance_Comp"/>
</dbReference>
<dbReference type="InterPro" id="IPR029052">
    <property type="entry name" value="Metallo-depent_PP-like"/>
</dbReference>
<dbReference type="NCBIfam" id="TIGR00619">
    <property type="entry name" value="sbcd"/>
    <property type="match status" value="1"/>
</dbReference>
<dbReference type="AlphaFoldDB" id="A0A9D5JX73"/>
<dbReference type="Gene3D" id="3.60.21.10">
    <property type="match status" value="1"/>
</dbReference>
<dbReference type="InterPro" id="IPR004843">
    <property type="entry name" value="Calcineurin-like_PHP"/>
</dbReference>
<dbReference type="InterPro" id="IPR004593">
    <property type="entry name" value="SbcD"/>
</dbReference>
<accession>A0A9D5JX73</accession>